<organism evidence="2 3">
    <name type="scientific">Craterilacuibacter sinensis</name>
    <dbReference type="NCBI Taxonomy" id="2686017"/>
    <lineage>
        <taxon>Bacteria</taxon>
        <taxon>Pseudomonadati</taxon>
        <taxon>Pseudomonadota</taxon>
        <taxon>Betaproteobacteria</taxon>
        <taxon>Neisseriales</taxon>
        <taxon>Neisseriaceae</taxon>
        <taxon>Craterilacuibacter</taxon>
    </lineage>
</organism>
<dbReference type="Pfam" id="PF07963">
    <property type="entry name" value="N_methyl"/>
    <property type="match status" value="1"/>
</dbReference>
<keyword evidence="1" id="KW-0812">Transmembrane</keyword>
<proteinExistence type="predicted"/>
<dbReference type="Proteomes" id="UP000467214">
    <property type="component" value="Unassembled WGS sequence"/>
</dbReference>
<evidence type="ECO:0000313" key="2">
    <source>
        <dbReference type="EMBL" id="MXR37710.1"/>
    </source>
</evidence>
<dbReference type="AlphaFoldDB" id="A0A845BQN0"/>
<keyword evidence="3" id="KW-1185">Reference proteome</keyword>
<dbReference type="NCBIfam" id="TIGR02532">
    <property type="entry name" value="IV_pilin_GFxxxE"/>
    <property type="match status" value="1"/>
</dbReference>
<keyword evidence="1" id="KW-0472">Membrane</keyword>
<protein>
    <submittedName>
        <fullName evidence="2">Type IV pilus modification protein PilV</fullName>
    </submittedName>
</protein>
<comment type="caution">
    <text evidence="2">The sequence shown here is derived from an EMBL/GenBank/DDBJ whole genome shotgun (WGS) entry which is preliminary data.</text>
</comment>
<dbReference type="NCBIfam" id="TIGR02523">
    <property type="entry name" value="type_IV_pilV"/>
    <property type="match status" value="1"/>
</dbReference>
<evidence type="ECO:0000313" key="3">
    <source>
        <dbReference type="Proteomes" id="UP000467214"/>
    </source>
</evidence>
<feature type="transmembrane region" description="Helical" evidence="1">
    <location>
        <begin position="32"/>
        <end position="53"/>
    </location>
</feature>
<dbReference type="InterPro" id="IPR013362">
    <property type="entry name" value="Pilus_4_PilV"/>
</dbReference>
<dbReference type="EMBL" id="WSSB01000011">
    <property type="protein sequence ID" value="MXR37710.1"/>
    <property type="molecule type" value="Genomic_DNA"/>
</dbReference>
<sequence length="208" mass="21851">MPMRHALLKLPLMAMPLSVALSSAKPRQRGFSLVEVLVSVIVVAFGLLGLAALNIKTLQSSHIAYQRSVASELAGNLAERMRANSGDRIYGTSGDNYLINDVVACYLPASGSGGMSGLTCPAGDLSTLAAADLADMRAYAAERLPQARIELALMVGGSIASGPVAASSCSYALPNASAVAQSCLININVRWRERPDSASETSFQYTMR</sequence>
<name>A0A845BQN0_9NEIS</name>
<dbReference type="PROSITE" id="PS00409">
    <property type="entry name" value="PROKAR_NTER_METHYL"/>
    <property type="match status" value="1"/>
</dbReference>
<reference evidence="2 3" key="1">
    <citation type="submission" date="2019-12" db="EMBL/GenBank/DDBJ databases">
        <title>Neisseriaceae gen. nov. sp. Genome sequencing and assembly.</title>
        <authorList>
            <person name="Liu Z."/>
            <person name="Li A."/>
        </authorList>
    </citation>
    <scope>NUCLEOTIDE SEQUENCE [LARGE SCALE GENOMIC DNA]</scope>
    <source>
        <strain evidence="2 3">B2N2-7</strain>
    </source>
</reference>
<keyword evidence="1" id="KW-1133">Transmembrane helix</keyword>
<accession>A0A845BQN0</accession>
<dbReference type="InterPro" id="IPR012902">
    <property type="entry name" value="N_methyl_site"/>
</dbReference>
<gene>
    <name evidence="2" type="primary">pilV</name>
    <name evidence="2" type="ORF">GQF02_12070</name>
</gene>
<evidence type="ECO:0000256" key="1">
    <source>
        <dbReference type="SAM" id="Phobius"/>
    </source>
</evidence>